<dbReference type="PANTHER" id="PTHR43877:SF2">
    <property type="entry name" value="AMINOALKYLPHOSPHONATE N-ACETYLTRANSFERASE-RELATED"/>
    <property type="match status" value="1"/>
</dbReference>
<reference evidence="4" key="1">
    <citation type="journal article" date="2014" name="Int. J. Syst. Evol. Microbiol.">
        <title>Complete genome sequence of Corynebacterium casei LMG S-19264T (=DSM 44701T), isolated from a smear-ripened cheese.</title>
        <authorList>
            <consortium name="US DOE Joint Genome Institute (JGI-PGF)"/>
            <person name="Walter F."/>
            <person name="Albersmeier A."/>
            <person name="Kalinowski J."/>
            <person name="Ruckert C."/>
        </authorList>
    </citation>
    <scope>NUCLEOTIDE SEQUENCE</scope>
    <source>
        <strain evidence="4">CGMCC 1.15178</strain>
    </source>
</reference>
<reference evidence="4" key="2">
    <citation type="submission" date="2020-09" db="EMBL/GenBank/DDBJ databases">
        <authorList>
            <person name="Sun Q."/>
            <person name="Zhou Y."/>
        </authorList>
    </citation>
    <scope>NUCLEOTIDE SEQUENCE</scope>
    <source>
        <strain evidence="4">CGMCC 1.15178</strain>
    </source>
</reference>
<dbReference type="InterPro" id="IPR016181">
    <property type="entry name" value="Acyl_CoA_acyltransferase"/>
</dbReference>
<dbReference type="PANTHER" id="PTHR43877">
    <property type="entry name" value="AMINOALKYLPHOSPHONATE N-ACETYLTRANSFERASE-RELATED-RELATED"/>
    <property type="match status" value="1"/>
</dbReference>
<evidence type="ECO:0000256" key="2">
    <source>
        <dbReference type="ARBA" id="ARBA00023315"/>
    </source>
</evidence>
<accession>A0A916Z8G4</accession>
<feature type="domain" description="N-acetyltransferase" evidence="3">
    <location>
        <begin position="2"/>
        <end position="145"/>
    </location>
</feature>
<dbReference type="Pfam" id="PF00583">
    <property type="entry name" value="Acetyltransf_1"/>
    <property type="match status" value="1"/>
</dbReference>
<dbReference type="RefSeq" id="WP_188994955.1">
    <property type="nucleotide sequence ID" value="NZ_BMHP01000003.1"/>
</dbReference>
<evidence type="ECO:0000259" key="3">
    <source>
        <dbReference type="PROSITE" id="PS51186"/>
    </source>
</evidence>
<dbReference type="CDD" id="cd04301">
    <property type="entry name" value="NAT_SF"/>
    <property type="match status" value="1"/>
</dbReference>
<evidence type="ECO:0000313" key="5">
    <source>
        <dbReference type="Proteomes" id="UP000612456"/>
    </source>
</evidence>
<dbReference type="SUPFAM" id="SSF55729">
    <property type="entry name" value="Acyl-CoA N-acyltransferases (Nat)"/>
    <property type="match status" value="1"/>
</dbReference>
<dbReference type="EMBL" id="BMHP01000003">
    <property type="protein sequence ID" value="GGD81122.1"/>
    <property type="molecule type" value="Genomic_DNA"/>
</dbReference>
<gene>
    <name evidence="4" type="ORF">GCM10010911_44070</name>
</gene>
<dbReference type="GO" id="GO:0016747">
    <property type="term" value="F:acyltransferase activity, transferring groups other than amino-acyl groups"/>
    <property type="evidence" value="ECO:0007669"/>
    <property type="project" value="InterPro"/>
</dbReference>
<dbReference type="PROSITE" id="PS51186">
    <property type="entry name" value="GNAT"/>
    <property type="match status" value="1"/>
</dbReference>
<keyword evidence="2" id="KW-0012">Acyltransferase</keyword>
<protein>
    <submittedName>
        <fullName evidence="4">N-acetyltransferase</fullName>
    </submittedName>
</protein>
<dbReference type="InterPro" id="IPR000182">
    <property type="entry name" value="GNAT_dom"/>
</dbReference>
<keyword evidence="1" id="KW-0808">Transferase</keyword>
<organism evidence="4 5">
    <name type="scientific">Paenibacillus nasutitermitis</name>
    <dbReference type="NCBI Taxonomy" id="1652958"/>
    <lineage>
        <taxon>Bacteria</taxon>
        <taxon>Bacillati</taxon>
        <taxon>Bacillota</taxon>
        <taxon>Bacilli</taxon>
        <taxon>Bacillales</taxon>
        <taxon>Paenibacillaceae</taxon>
        <taxon>Paenibacillus</taxon>
    </lineage>
</organism>
<dbReference type="Proteomes" id="UP000612456">
    <property type="component" value="Unassembled WGS sequence"/>
</dbReference>
<dbReference type="Gene3D" id="3.40.630.30">
    <property type="match status" value="1"/>
</dbReference>
<dbReference type="InterPro" id="IPR050832">
    <property type="entry name" value="Bact_Acetyltransf"/>
</dbReference>
<keyword evidence="5" id="KW-1185">Reference proteome</keyword>
<proteinExistence type="predicted"/>
<sequence length="145" mass="16561">MIIVRPFQQDDVRDLTELMSDLGYPTAVDKMLNRMKTINEIQLYATFVAVMDGTVAGMIGARDVYYYEEDGFATQISLLVTKSEYQGRGIATKLIQYVEERAIKNGANCLQLTSGIKPERERAHQFYKARGFKVTGYRFVKKLKT</sequence>
<name>A0A916Z8G4_9BACL</name>
<comment type="caution">
    <text evidence="4">The sequence shown here is derived from an EMBL/GenBank/DDBJ whole genome shotgun (WGS) entry which is preliminary data.</text>
</comment>
<evidence type="ECO:0000313" key="4">
    <source>
        <dbReference type="EMBL" id="GGD81122.1"/>
    </source>
</evidence>
<dbReference type="AlphaFoldDB" id="A0A916Z8G4"/>
<evidence type="ECO:0000256" key="1">
    <source>
        <dbReference type="ARBA" id="ARBA00022679"/>
    </source>
</evidence>